<keyword evidence="6 7" id="KW-0472">Membrane</keyword>
<feature type="transmembrane region" description="Helical" evidence="7">
    <location>
        <begin position="140"/>
        <end position="162"/>
    </location>
</feature>
<evidence type="ECO:0000256" key="6">
    <source>
        <dbReference type="ARBA" id="ARBA00023136"/>
    </source>
</evidence>
<keyword evidence="3" id="KW-1003">Cell membrane</keyword>
<sequence>MKAKNIKKIILSVVLGILMIFHLFPVFVMISSSIKSYNDLIKWPPKWIVKDPQIVNYEEVLFGEKSILNPFLNSLFISLIVMILCIIIGILAAYSVTRFEFIGKKTFLMAIILTQMFSPVLLVNPMYLTFRSLNLLDTRISLIVANLASSLPMTIWLLYSYFSQIPKDYEESSWMDGCSRVRGIFDIILPLAMPGIITAGLFAFIASWGDIVFARTFITSFNLRTISQALTSFEDLYKTRWELQMAASVITSLPPFLIFLSIQKKLIQGMTTDGVKG</sequence>
<dbReference type="PANTHER" id="PTHR32243">
    <property type="entry name" value="MALTOSE TRANSPORT SYSTEM PERMEASE-RELATED"/>
    <property type="match status" value="1"/>
</dbReference>
<dbReference type="Proteomes" id="UP001357733">
    <property type="component" value="Unassembled WGS sequence"/>
</dbReference>
<comment type="similarity">
    <text evidence="7">Belongs to the binding-protein-dependent transport system permease family.</text>
</comment>
<dbReference type="RefSeq" id="WP_324618741.1">
    <property type="nucleotide sequence ID" value="NZ_JAYKOT010000001.1"/>
</dbReference>
<evidence type="ECO:0000313" key="10">
    <source>
        <dbReference type="Proteomes" id="UP001357733"/>
    </source>
</evidence>
<feature type="transmembrane region" description="Helical" evidence="7">
    <location>
        <begin position="243"/>
        <end position="262"/>
    </location>
</feature>
<name>A0AAW9MMH7_9FIRM</name>
<evidence type="ECO:0000256" key="7">
    <source>
        <dbReference type="RuleBase" id="RU363032"/>
    </source>
</evidence>
<feature type="transmembrane region" description="Helical" evidence="7">
    <location>
        <begin position="9"/>
        <end position="30"/>
    </location>
</feature>
<proteinExistence type="inferred from homology"/>
<keyword evidence="5 7" id="KW-1133">Transmembrane helix</keyword>
<evidence type="ECO:0000256" key="4">
    <source>
        <dbReference type="ARBA" id="ARBA00022692"/>
    </source>
</evidence>
<dbReference type="Pfam" id="PF00528">
    <property type="entry name" value="BPD_transp_1"/>
    <property type="match status" value="1"/>
</dbReference>
<dbReference type="InterPro" id="IPR050901">
    <property type="entry name" value="BP-dep_ABC_trans_perm"/>
</dbReference>
<gene>
    <name evidence="9" type="ORF">VLK81_01490</name>
</gene>
<protein>
    <submittedName>
        <fullName evidence="9">Carbohydrate ABC transporter permease</fullName>
    </submittedName>
</protein>
<feature type="transmembrane region" description="Helical" evidence="7">
    <location>
        <begin position="106"/>
        <end position="128"/>
    </location>
</feature>
<dbReference type="EMBL" id="JAYKOT010000001">
    <property type="protein sequence ID" value="MEB3428708.1"/>
    <property type="molecule type" value="Genomic_DNA"/>
</dbReference>
<dbReference type="Gene3D" id="1.10.3720.10">
    <property type="entry name" value="MetI-like"/>
    <property type="match status" value="1"/>
</dbReference>
<feature type="transmembrane region" description="Helical" evidence="7">
    <location>
        <begin position="183"/>
        <end position="206"/>
    </location>
</feature>
<feature type="domain" description="ABC transmembrane type-1" evidence="8">
    <location>
        <begin position="71"/>
        <end position="262"/>
    </location>
</feature>
<keyword evidence="10" id="KW-1185">Reference proteome</keyword>
<dbReference type="InterPro" id="IPR035906">
    <property type="entry name" value="MetI-like_sf"/>
</dbReference>
<dbReference type="PROSITE" id="PS50928">
    <property type="entry name" value="ABC_TM1"/>
    <property type="match status" value="1"/>
</dbReference>
<keyword evidence="4 7" id="KW-0812">Transmembrane</keyword>
<evidence type="ECO:0000259" key="8">
    <source>
        <dbReference type="PROSITE" id="PS50928"/>
    </source>
</evidence>
<evidence type="ECO:0000256" key="1">
    <source>
        <dbReference type="ARBA" id="ARBA00004651"/>
    </source>
</evidence>
<evidence type="ECO:0000256" key="3">
    <source>
        <dbReference type="ARBA" id="ARBA00022475"/>
    </source>
</evidence>
<dbReference type="GO" id="GO:0005886">
    <property type="term" value="C:plasma membrane"/>
    <property type="evidence" value="ECO:0007669"/>
    <property type="project" value="UniProtKB-SubCell"/>
</dbReference>
<dbReference type="SUPFAM" id="SSF161098">
    <property type="entry name" value="MetI-like"/>
    <property type="match status" value="1"/>
</dbReference>
<evidence type="ECO:0000256" key="2">
    <source>
        <dbReference type="ARBA" id="ARBA00022448"/>
    </source>
</evidence>
<organism evidence="9 10">
    <name type="scientific">Citroniella saccharovorans</name>
    <dbReference type="NCBI Taxonomy" id="2053367"/>
    <lineage>
        <taxon>Bacteria</taxon>
        <taxon>Bacillati</taxon>
        <taxon>Bacillota</taxon>
        <taxon>Tissierellia</taxon>
        <taxon>Tissierellales</taxon>
        <taxon>Peptoniphilaceae</taxon>
        <taxon>Citroniella</taxon>
    </lineage>
</organism>
<evidence type="ECO:0000313" key="9">
    <source>
        <dbReference type="EMBL" id="MEB3428708.1"/>
    </source>
</evidence>
<feature type="transmembrane region" description="Helical" evidence="7">
    <location>
        <begin position="71"/>
        <end position="94"/>
    </location>
</feature>
<dbReference type="CDD" id="cd06261">
    <property type="entry name" value="TM_PBP2"/>
    <property type="match status" value="1"/>
</dbReference>
<accession>A0AAW9MMH7</accession>
<keyword evidence="2 7" id="KW-0813">Transport</keyword>
<dbReference type="PANTHER" id="PTHR32243:SF18">
    <property type="entry name" value="INNER MEMBRANE ABC TRANSPORTER PERMEASE PROTEIN YCJP"/>
    <property type="match status" value="1"/>
</dbReference>
<dbReference type="InterPro" id="IPR000515">
    <property type="entry name" value="MetI-like"/>
</dbReference>
<reference evidence="9 10" key="1">
    <citation type="submission" date="2024-01" db="EMBL/GenBank/DDBJ databases">
        <title>Complete genome sequence of Citroniella saccharovorans strain M6.X9, isolated from human fecal sample.</title>
        <authorList>
            <person name="Cheng G."/>
            <person name="Westerholm M."/>
            <person name="Schnurer A."/>
        </authorList>
    </citation>
    <scope>NUCLEOTIDE SEQUENCE [LARGE SCALE GENOMIC DNA]</scope>
    <source>
        <strain evidence="9 10">DSM 29873</strain>
    </source>
</reference>
<dbReference type="AlphaFoldDB" id="A0AAW9MMH7"/>
<evidence type="ECO:0000256" key="5">
    <source>
        <dbReference type="ARBA" id="ARBA00022989"/>
    </source>
</evidence>
<comment type="caution">
    <text evidence="9">The sequence shown here is derived from an EMBL/GenBank/DDBJ whole genome shotgun (WGS) entry which is preliminary data.</text>
</comment>
<comment type="subcellular location">
    <subcellularLocation>
        <location evidence="1 7">Cell membrane</location>
        <topology evidence="1 7">Multi-pass membrane protein</topology>
    </subcellularLocation>
</comment>
<dbReference type="GO" id="GO:0055085">
    <property type="term" value="P:transmembrane transport"/>
    <property type="evidence" value="ECO:0007669"/>
    <property type="project" value="InterPro"/>
</dbReference>